<protein>
    <submittedName>
        <fullName evidence="6">DNA-binding response regulator</fullName>
    </submittedName>
</protein>
<dbReference type="Proteomes" id="UP000613582">
    <property type="component" value="Unassembled WGS sequence"/>
</dbReference>
<dbReference type="PANTHER" id="PTHR43214:SF43">
    <property type="entry name" value="TWO-COMPONENT RESPONSE REGULATOR"/>
    <property type="match status" value="1"/>
</dbReference>
<dbReference type="CDD" id="cd17535">
    <property type="entry name" value="REC_NarL-like"/>
    <property type="match status" value="1"/>
</dbReference>
<proteinExistence type="predicted"/>
<keyword evidence="2 6" id="KW-0238">DNA-binding</keyword>
<dbReference type="GO" id="GO:0003677">
    <property type="term" value="F:DNA binding"/>
    <property type="evidence" value="ECO:0007669"/>
    <property type="project" value="UniProtKB-KW"/>
</dbReference>
<dbReference type="PRINTS" id="PR00038">
    <property type="entry name" value="HTHLUXR"/>
</dbReference>
<dbReference type="RefSeq" id="WP_206711207.1">
    <property type="nucleotide sequence ID" value="NZ_BMGH01000001.1"/>
</dbReference>
<evidence type="ECO:0000256" key="3">
    <source>
        <dbReference type="PROSITE-ProRule" id="PRU00169"/>
    </source>
</evidence>
<dbReference type="InterPro" id="IPR001789">
    <property type="entry name" value="Sig_transdc_resp-reg_receiver"/>
</dbReference>
<dbReference type="SUPFAM" id="SSF52172">
    <property type="entry name" value="CheY-like"/>
    <property type="match status" value="1"/>
</dbReference>
<dbReference type="PANTHER" id="PTHR43214">
    <property type="entry name" value="TWO-COMPONENT RESPONSE REGULATOR"/>
    <property type="match status" value="1"/>
</dbReference>
<sequence length="207" mass="22442">MSKPIRILAADDHPMIREGIAAIIQTQADMDLVGEASNGVEAIEKFSQLRPDVTLMDLQMPDMTGIDVIKAIRLKYSEARILILTSYSGDTNAVRALKAGAYGYLLKSTLRRELLDAIRTVHGGRKRIPSDIAAEIAEHAGGDELSEREMEILGRLAAGGSNKQIAVRLGISEQTVKAHMKSILAKLGAQDRTQAVMLAIKRGIISV</sequence>
<dbReference type="GO" id="GO:0000160">
    <property type="term" value="P:phosphorelay signal transduction system"/>
    <property type="evidence" value="ECO:0007669"/>
    <property type="project" value="InterPro"/>
</dbReference>
<dbReference type="Pfam" id="PF00196">
    <property type="entry name" value="GerE"/>
    <property type="match status" value="1"/>
</dbReference>
<accession>A0A8J2V359</accession>
<dbReference type="PROSITE" id="PS50043">
    <property type="entry name" value="HTH_LUXR_2"/>
    <property type="match status" value="1"/>
</dbReference>
<keyword evidence="7" id="KW-1185">Reference proteome</keyword>
<keyword evidence="1 3" id="KW-0597">Phosphoprotein</keyword>
<dbReference type="SUPFAM" id="SSF46894">
    <property type="entry name" value="C-terminal effector domain of the bipartite response regulators"/>
    <property type="match status" value="1"/>
</dbReference>
<feature type="domain" description="HTH luxR-type" evidence="4">
    <location>
        <begin position="138"/>
        <end position="203"/>
    </location>
</feature>
<dbReference type="Pfam" id="PF00072">
    <property type="entry name" value="Response_reg"/>
    <property type="match status" value="1"/>
</dbReference>
<dbReference type="Gene3D" id="3.40.50.2300">
    <property type="match status" value="1"/>
</dbReference>
<dbReference type="PROSITE" id="PS50110">
    <property type="entry name" value="RESPONSE_REGULATORY"/>
    <property type="match status" value="1"/>
</dbReference>
<reference evidence="6" key="2">
    <citation type="submission" date="2020-09" db="EMBL/GenBank/DDBJ databases">
        <authorList>
            <person name="Sun Q."/>
            <person name="Zhou Y."/>
        </authorList>
    </citation>
    <scope>NUCLEOTIDE SEQUENCE</scope>
    <source>
        <strain evidence="6">CGMCC 1.12921</strain>
    </source>
</reference>
<dbReference type="SMART" id="SM00448">
    <property type="entry name" value="REC"/>
    <property type="match status" value="1"/>
</dbReference>
<organism evidence="6 7">
    <name type="scientific">Aquisalinus flavus</name>
    <dbReference type="NCBI Taxonomy" id="1526572"/>
    <lineage>
        <taxon>Bacteria</taxon>
        <taxon>Pseudomonadati</taxon>
        <taxon>Pseudomonadota</taxon>
        <taxon>Alphaproteobacteria</taxon>
        <taxon>Parvularculales</taxon>
        <taxon>Parvularculaceae</taxon>
        <taxon>Aquisalinus</taxon>
    </lineage>
</organism>
<evidence type="ECO:0000259" key="4">
    <source>
        <dbReference type="PROSITE" id="PS50043"/>
    </source>
</evidence>
<evidence type="ECO:0000313" key="7">
    <source>
        <dbReference type="Proteomes" id="UP000613582"/>
    </source>
</evidence>
<dbReference type="InterPro" id="IPR011006">
    <property type="entry name" value="CheY-like_superfamily"/>
</dbReference>
<dbReference type="PROSITE" id="PS00622">
    <property type="entry name" value="HTH_LUXR_1"/>
    <property type="match status" value="1"/>
</dbReference>
<dbReference type="InterPro" id="IPR039420">
    <property type="entry name" value="WalR-like"/>
</dbReference>
<evidence type="ECO:0000259" key="5">
    <source>
        <dbReference type="PROSITE" id="PS50110"/>
    </source>
</evidence>
<evidence type="ECO:0000256" key="2">
    <source>
        <dbReference type="ARBA" id="ARBA00023125"/>
    </source>
</evidence>
<dbReference type="SMART" id="SM00421">
    <property type="entry name" value="HTH_LUXR"/>
    <property type="match status" value="1"/>
</dbReference>
<dbReference type="InterPro" id="IPR000792">
    <property type="entry name" value="Tscrpt_reg_LuxR_C"/>
</dbReference>
<dbReference type="EMBL" id="BMGH01000001">
    <property type="protein sequence ID" value="GGD11430.1"/>
    <property type="molecule type" value="Genomic_DNA"/>
</dbReference>
<dbReference type="AlphaFoldDB" id="A0A8J2V359"/>
<reference evidence="6" key="1">
    <citation type="journal article" date="2014" name="Int. J. Syst. Evol. Microbiol.">
        <title>Complete genome sequence of Corynebacterium casei LMG S-19264T (=DSM 44701T), isolated from a smear-ripened cheese.</title>
        <authorList>
            <consortium name="US DOE Joint Genome Institute (JGI-PGF)"/>
            <person name="Walter F."/>
            <person name="Albersmeier A."/>
            <person name="Kalinowski J."/>
            <person name="Ruckert C."/>
        </authorList>
    </citation>
    <scope>NUCLEOTIDE SEQUENCE</scope>
    <source>
        <strain evidence="6">CGMCC 1.12921</strain>
    </source>
</reference>
<name>A0A8J2V359_9PROT</name>
<evidence type="ECO:0000256" key="1">
    <source>
        <dbReference type="ARBA" id="ARBA00022553"/>
    </source>
</evidence>
<dbReference type="InterPro" id="IPR058245">
    <property type="entry name" value="NreC/VraR/RcsB-like_REC"/>
</dbReference>
<gene>
    <name evidence="6" type="ORF">GCM10011342_20270</name>
</gene>
<feature type="modified residue" description="4-aspartylphosphate" evidence="3">
    <location>
        <position position="57"/>
    </location>
</feature>
<comment type="caution">
    <text evidence="6">The sequence shown here is derived from an EMBL/GenBank/DDBJ whole genome shotgun (WGS) entry which is preliminary data.</text>
</comment>
<dbReference type="CDD" id="cd06170">
    <property type="entry name" value="LuxR_C_like"/>
    <property type="match status" value="1"/>
</dbReference>
<feature type="domain" description="Response regulatory" evidence="5">
    <location>
        <begin position="6"/>
        <end position="122"/>
    </location>
</feature>
<dbReference type="InterPro" id="IPR016032">
    <property type="entry name" value="Sig_transdc_resp-reg_C-effctor"/>
</dbReference>
<dbReference type="GO" id="GO:0006355">
    <property type="term" value="P:regulation of DNA-templated transcription"/>
    <property type="evidence" value="ECO:0007669"/>
    <property type="project" value="InterPro"/>
</dbReference>
<evidence type="ECO:0000313" key="6">
    <source>
        <dbReference type="EMBL" id="GGD11430.1"/>
    </source>
</evidence>